<name>A0A174M5Y2_9BACT</name>
<dbReference type="SUPFAM" id="SSF54197">
    <property type="entry name" value="HIT-like"/>
    <property type="match status" value="1"/>
</dbReference>
<comment type="caution">
    <text evidence="10">The sequence shown here is derived from an EMBL/GenBank/DDBJ whole genome shotgun (WGS) entry which is preliminary data.</text>
</comment>
<dbReference type="Proteomes" id="UP000390763">
    <property type="component" value="Unassembled WGS sequence"/>
</dbReference>
<evidence type="ECO:0000313" key="6">
    <source>
        <dbReference type="EMBL" id="MCW4138357.1"/>
    </source>
</evidence>
<accession>A0A174M5Y2</accession>
<dbReference type="Proteomes" id="UP001209476">
    <property type="component" value="Unassembled WGS sequence"/>
</dbReference>
<dbReference type="EMBL" id="QRVA01000025">
    <property type="protein sequence ID" value="RGS14569.1"/>
    <property type="molecule type" value="Genomic_DNA"/>
</dbReference>
<proteinExistence type="predicted"/>
<evidence type="ECO:0000313" key="5">
    <source>
        <dbReference type="EMBL" id="MCP9548754.1"/>
    </source>
</evidence>
<protein>
    <submittedName>
        <fullName evidence="10">HIT family protein</fullName>
    </submittedName>
</protein>
<evidence type="ECO:0000313" key="11">
    <source>
        <dbReference type="EMBL" id="RGW44554.1"/>
    </source>
</evidence>
<dbReference type="PANTHER" id="PTHR46648">
    <property type="entry name" value="HIT FAMILY PROTEIN 1"/>
    <property type="match status" value="1"/>
</dbReference>
<reference evidence="5" key="3">
    <citation type="submission" date="2022-07" db="EMBL/GenBank/DDBJ databases">
        <title>Prevotella copri.</title>
        <authorList>
            <person name="Yang C."/>
        </authorList>
    </citation>
    <scope>NUCLEOTIDE SEQUENCE</scope>
    <source>
        <strain evidence="5">HF1805</strain>
    </source>
</reference>
<evidence type="ECO:0000313" key="16">
    <source>
        <dbReference type="Proteomes" id="UP000283872"/>
    </source>
</evidence>
<dbReference type="EMBL" id="QSAG01000002">
    <property type="protein sequence ID" value="RGW44554.1"/>
    <property type="molecule type" value="Genomic_DNA"/>
</dbReference>
<evidence type="ECO:0000313" key="18">
    <source>
        <dbReference type="Proteomes" id="UP000285604"/>
    </source>
</evidence>
<reference evidence="8" key="5">
    <citation type="submission" date="2023-10" db="EMBL/GenBank/DDBJ databases">
        <title>Distinct polysaccharide growth profiles of human intestinal Prevotella copri isolates.</title>
        <authorList>
            <person name="Fehlner-Peach H."/>
            <person name="Magnabosco C."/>
            <person name="Raghavan V."/>
            <person name="Scher J.U."/>
            <person name="Tett A."/>
            <person name="Cox L.M."/>
            <person name="Gottsegen C."/>
            <person name="Watters A."/>
            <person name="Wiltshire- Gordon J.D."/>
            <person name="Segata N."/>
            <person name="Bonneau R."/>
            <person name="Littman D.R."/>
        </authorList>
    </citation>
    <scope>NUCLEOTIDE SEQUENCE</scope>
    <source>
        <strain evidence="8">IAK279</strain>
    </source>
</reference>
<dbReference type="EMBL" id="QSAQ01000003">
    <property type="protein sequence ID" value="RGW70396.1"/>
    <property type="molecule type" value="Genomic_DNA"/>
</dbReference>
<evidence type="ECO:0000256" key="2">
    <source>
        <dbReference type="PIRSR" id="PIRSR601310-3"/>
    </source>
</evidence>
<dbReference type="EMBL" id="VZBT01000041">
    <property type="protein sequence ID" value="MQO03390.1"/>
    <property type="molecule type" value="Genomic_DNA"/>
</dbReference>
<organism evidence="10 16">
    <name type="scientific">Segatella copri</name>
    <dbReference type="NCBI Taxonomy" id="165179"/>
    <lineage>
        <taxon>Bacteria</taxon>
        <taxon>Pseudomonadati</taxon>
        <taxon>Bacteroidota</taxon>
        <taxon>Bacteroidia</taxon>
        <taxon>Bacteroidales</taxon>
        <taxon>Prevotellaceae</taxon>
        <taxon>Segatella</taxon>
    </lineage>
</organism>
<dbReference type="InterPro" id="IPR001310">
    <property type="entry name" value="Histidine_triad_HIT"/>
</dbReference>
<dbReference type="GO" id="GO:0009117">
    <property type="term" value="P:nucleotide metabolic process"/>
    <property type="evidence" value="ECO:0007669"/>
    <property type="project" value="TreeGrafter"/>
</dbReference>
<reference evidence="15 16" key="1">
    <citation type="submission" date="2018-08" db="EMBL/GenBank/DDBJ databases">
        <title>A genome reference for cultivated species of the human gut microbiota.</title>
        <authorList>
            <person name="Zou Y."/>
            <person name="Xue W."/>
            <person name="Luo G."/>
        </authorList>
    </citation>
    <scope>NUCLEOTIDE SEQUENCE [LARGE SCALE GENOMIC DNA]</scope>
    <source>
        <strain evidence="12 19">AF11-14</strain>
        <strain evidence="11 15">AF12-50</strain>
        <strain evidence="10 16">AF24-12</strain>
        <strain evidence="14 17">AM16-54</strain>
        <strain evidence="13 18">OF03-3</strain>
    </source>
</reference>
<dbReference type="EMBL" id="QSCI01000036">
    <property type="protein sequence ID" value="RGX94200.1"/>
    <property type="molecule type" value="Genomic_DNA"/>
</dbReference>
<dbReference type="Proteomes" id="UP000283785">
    <property type="component" value="Unassembled WGS sequence"/>
</dbReference>
<evidence type="ECO:0000313" key="12">
    <source>
        <dbReference type="EMBL" id="RGW70396.1"/>
    </source>
</evidence>
<dbReference type="Proteomes" id="UP001205506">
    <property type="component" value="Unassembled WGS sequence"/>
</dbReference>
<evidence type="ECO:0000313" key="15">
    <source>
        <dbReference type="Proteomes" id="UP000283785"/>
    </source>
</evidence>
<reference evidence="20 21" key="2">
    <citation type="submission" date="2019-09" db="EMBL/GenBank/DDBJ databases">
        <title>Distinct polysaccharide growth profiles of human intestinal Prevotella copri isolates.</title>
        <authorList>
            <person name="Fehlner-Peach H."/>
            <person name="Magnabosco C."/>
            <person name="Raghavan V."/>
            <person name="Scher J.U."/>
            <person name="Tett A."/>
            <person name="Cox L.M."/>
            <person name="Gottsegen C."/>
            <person name="Watters A."/>
            <person name="Wiltshire- Gordon J.D."/>
            <person name="Segata N."/>
            <person name="Bonneau R."/>
            <person name="Littman D.R."/>
        </authorList>
    </citation>
    <scope>NUCLEOTIDE SEQUENCE [LARGE SCALE GENOMIC DNA]</scope>
    <source>
        <strain evidence="9 20">BVe41219</strain>
        <strain evidence="21">iAK279</strain>
    </source>
</reference>
<dbReference type="Proteomes" id="UP000285604">
    <property type="component" value="Unassembled WGS sequence"/>
</dbReference>
<dbReference type="InterPro" id="IPR036265">
    <property type="entry name" value="HIT-like_sf"/>
</dbReference>
<dbReference type="EMBL" id="JAPDVD010000001">
    <property type="protein sequence ID" value="MCW4138357.1"/>
    <property type="molecule type" value="Genomic_DNA"/>
</dbReference>
<feature type="domain" description="HIT" evidence="4">
    <location>
        <begin position="4"/>
        <end position="107"/>
    </location>
</feature>
<dbReference type="EMBL" id="JAPDUM010000001">
    <property type="protein sequence ID" value="MCW4164401.1"/>
    <property type="molecule type" value="Genomic_DNA"/>
</dbReference>
<evidence type="ECO:0000313" key="20">
    <source>
        <dbReference type="Proteomes" id="UP000358159"/>
    </source>
</evidence>
<dbReference type="InterPro" id="IPR011146">
    <property type="entry name" value="HIT-like"/>
</dbReference>
<evidence type="ECO:0000313" key="8">
    <source>
        <dbReference type="EMBL" id="MQO03390.1"/>
    </source>
</evidence>
<dbReference type="EMBL" id="VZAZ01000001">
    <property type="protein sequence ID" value="MQO54298.1"/>
    <property type="molecule type" value="Genomic_DNA"/>
</dbReference>
<dbReference type="PRINTS" id="PR00332">
    <property type="entry name" value="HISTRIAD"/>
</dbReference>
<evidence type="ECO:0000259" key="4">
    <source>
        <dbReference type="PROSITE" id="PS51084"/>
    </source>
</evidence>
<evidence type="ECO:0000313" key="13">
    <source>
        <dbReference type="EMBL" id="RGX94200.1"/>
    </source>
</evidence>
<evidence type="ECO:0000313" key="10">
    <source>
        <dbReference type="EMBL" id="RGS14569.1"/>
    </source>
</evidence>
<evidence type="ECO:0000313" key="21">
    <source>
        <dbReference type="Proteomes" id="UP000390763"/>
    </source>
</evidence>
<gene>
    <name evidence="14" type="ORF">DW192_11680</name>
    <name evidence="12" type="ORF">DWV60_02065</name>
    <name evidence="11" type="ORF">DWV76_02155</name>
    <name evidence="10" type="ORF">DWY11_10290</name>
    <name evidence="13" type="ORF">DXA63_09050</name>
    <name evidence="9" type="ORF">F7D42_00930</name>
    <name evidence="8" type="ORF">F7D62_04540</name>
    <name evidence="5" type="ORF">NNC68_04570</name>
    <name evidence="7" type="ORF">ONS98_04010</name>
    <name evidence="6" type="ORF">ONT01_11380</name>
</gene>
<evidence type="ECO:0000313" key="14">
    <source>
        <dbReference type="EMBL" id="RHH79380.1"/>
    </source>
</evidence>
<sequence length="133" mass="15104">MASIFSKIAAGEIPSYKCAESDKFYAFLDISPIGKGHTLVIPRKEVDYIFDMEDKDLAEFEVFAKKVAKAIKAAFPCKKVAQVVLGLEVPHAHIHLIPMNSEADVNFRKEHLKLTEEEFKEIADKIYTEFKKL</sequence>
<dbReference type="PANTHER" id="PTHR46648:SF1">
    <property type="entry name" value="ADENOSINE 5'-MONOPHOSPHORAMIDASE HNT1"/>
    <property type="match status" value="1"/>
</dbReference>
<dbReference type="AlphaFoldDB" id="A0A174M5Y2"/>
<dbReference type="Proteomes" id="UP000283872">
    <property type="component" value="Unassembled WGS sequence"/>
</dbReference>
<reference evidence="6" key="4">
    <citation type="submission" date="2022-11" db="EMBL/GenBank/DDBJ databases">
        <title>Genomic repertoires linked with pathogenic potency of arthritogenic Prevotella copri isolated from the gut of rheumatoid arthritis patients.</title>
        <authorList>
            <person name="Nii T."/>
            <person name="Maeda Y."/>
            <person name="Motooka D."/>
            <person name="Naito M."/>
            <person name="Matsumoto Y."/>
            <person name="Ogawa T."/>
            <person name="Oguro-Igashira E."/>
            <person name="Kishikawa T."/>
            <person name="Yamashita M."/>
            <person name="Koizumi S."/>
            <person name="Kurakawa T."/>
            <person name="Okumura R."/>
            <person name="Kayama H."/>
            <person name="Murakami M."/>
            <person name="Sakaguchi T."/>
            <person name="Das B."/>
            <person name="Nakamura S."/>
            <person name="Okada Y."/>
            <person name="Kumanogoh A."/>
            <person name="Takeda K."/>
        </authorList>
    </citation>
    <scope>NUCLEOTIDE SEQUENCE</scope>
    <source>
        <strain evidence="6">H105_2-2</strain>
        <strain evidence="7">RA-N001-16</strain>
    </source>
</reference>
<evidence type="ECO:0000313" key="9">
    <source>
        <dbReference type="EMBL" id="MQO54298.1"/>
    </source>
</evidence>
<evidence type="ECO:0000256" key="1">
    <source>
        <dbReference type="PIRSR" id="PIRSR601310-1"/>
    </source>
</evidence>
<feature type="short sequence motif" description="Histidine triad motif" evidence="2 3">
    <location>
        <begin position="91"/>
        <end position="95"/>
    </location>
</feature>
<evidence type="ECO:0000313" key="19">
    <source>
        <dbReference type="Proteomes" id="UP000286077"/>
    </source>
</evidence>
<dbReference type="EMBL" id="JANDWU010000005">
    <property type="protein sequence ID" value="MCP9548754.1"/>
    <property type="molecule type" value="Genomic_DNA"/>
</dbReference>
<evidence type="ECO:0000313" key="17">
    <source>
        <dbReference type="Proteomes" id="UP000284548"/>
    </source>
</evidence>
<dbReference type="GO" id="GO:0003824">
    <property type="term" value="F:catalytic activity"/>
    <property type="evidence" value="ECO:0007669"/>
    <property type="project" value="InterPro"/>
</dbReference>
<dbReference type="Proteomes" id="UP000284548">
    <property type="component" value="Unassembled WGS sequence"/>
</dbReference>
<dbReference type="Pfam" id="PF01230">
    <property type="entry name" value="HIT"/>
    <property type="match status" value="1"/>
</dbReference>
<dbReference type="Proteomes" id="UP001208620">
    <property type="component" value="Unassembled WGS sequence"/>
</dbReference>
<dbReference type="Proteomes" id="UP000286077">
    <property type="component" value="Unassembled WGS sequence"/>
</dbReference>
<dbReference type="EMBL" id="QRKB01000032">
    <property type="protein sequence ID" value="RHH79380.1"/>
    <property type="molecule type" value="Genomic_DNA"/>
</dbReference>
<dbReference type="RefSeq" id="WP_118063359.1">
    <property type="nucleotide sequence ID" value="NZ_CATKVS010000004.1"/>
</dbReference>
<feature type="active site" description="Tele-AMP-histidine intermediate" evidence="1">
    <location>
        <position position="93"/>
    </location>
</feature>
<dbReference type="Proteomes" id="UP000358159">
    <property type="component" value="Unassembled WGS sequence"/>
</dbReference>
<evidence type="ECO:0000313" key="7">
    <source>
        <dbReference type="EMBL" id="MCW4164401.1"/>
    </source>
</evidence>
<evidence type="ECO:0000256" key="3">
    <source>
        <dbReference type="PROSITE-ProRule" id="PRU00464"/>
    </source>
</evidence>
<dbReference type="Gene3D" id="3.30.428.10">
    <property type="entry name" value="HIT-like"/>
    <property type="match status" value="1"/>
</dbReference>
<dbReference type="PROSITE" id="PS51084">
    <property type="entry name" value="HIT_2"/>
    <property type="match status" value="1"/>
</dbReference>
<dbReference type="eggNOG" id="COG0537">
    <property type="taxonomic scope" value="Bacteria"/>
</dbReference>